<comment type="caution">
    <text evidence="2">The sequence shown here is derived from an EMBL/GenBank/DDBJ whole genome shotgun (WGS) entry which is preliminary data.</text>
</comment>
<dbReference type="Gene3D" id="2.30.40.10">
    <property type="entry name" value="Urease, subunit C, domain 1"/>
    <property type="match status" value="1"/>
</dbReference>
<accession>A0A560KC21</accession>
<keyword evidence="2" id="KW-0378">Hydrolase</keyword>
<dbReference type="EMBL" id="VITW01000002">
    <property type="protein sequence ID" value="TWB80868.1"/>
    <property type="molecule type" value="Genomic_DNA"/>
</dbReference>
<dbReference type="Proteomes" id="UP000315914">
    <property type="component" value="Unassembled WGS sequence"/>
</dbReference>
<gene>
    <name evidence="2" type="ORF">FBZ95_10285</name>
</gene>
<dbReference type="PANTHER" id="PTHR43135:SF3">
    <property type="entry name" value="ALPHA-D-RIBOSE 1-METHYLPHOSPHONATE 5-TRIPHOSPHATE DIPHOSPHATASE"/>
    <property type="match status" value="1"/>
</dbReference>
<dbReference type="STRING" id="1399419.A5906_13875"/>
<evidence type="ECO:0000259" key="1">
    <source>
        <dbReference type="Pfam" id="PF01979"/>
    </source>
</evidence>
<evidence type="ECO:0000313" key="2">
    <source>
        <dbReference type="EMBL" id="TWB80868.1"/>
    </source>
</evidence>
<dbReference type="InterPro" id="IPR006680">
    <property type="entry name" value="Amidohydro-rel"/>
</dbReference>
<dbReference type="Pfam" id="PF01979">
    <property type="entry name" value="Amidohydro_1"/>
    <property type="match status" value="1"/>
</dbReference>
<name>A0A560KC21_9BRAD</name>
<dbReference type="InterPro" id="IPR051781">
    <property type="entry name" value="Metallo-dep_Hydrolase"/>
</dbReference>
<dbReference type="InterPro" id="IPR057744">
    <property type="entry name" value="OTAase-like"/>
</dbReference>
<dbReference type="InterPro" id="IPR032466">
    <property type="entry name" value="Metal_Hydrolase"/>
</dbReference>
<evidence type="ECO:0000313" key="3">
    <source>
        <dbReference type="Proteomes" id="UP000315914"/>
    </source>
</evidence>
<dbReference type="CDD" id="cd01299">
    <property type="entry name" value="Met_dep_hydrolase_A"/>
    <property type="match status" value="1"/>
</dbReference>
<organism evidence="2 3">
    <name type="scientific">Bradyrhizobium sacchari</name>
    <dbReference type="NCBI Taxonomy" id="1399419"/>
    <lineage>
        <taxon>Bacteria</taxon>
        <taxon>Pseudomonadati</taxon>
        <taxon>Pseudomonadota</taxon>
        <taxon>Alphaproteobacteria</taxon>
        <taxon>Hyphomicrobiales</taxon>
        <taxon>Nitrobacteraceae</taxon>
        <taxon>Bradyrhizobium</taxon>
    </lineage>
</organism>
<dbReference type="PANTHER" id="PTHR43135">
    <property type="entry name" value="ALPHA-D-RIBOSE 1-METHYLPHOSPHONATE 5-TRIPHOSPHATE DIPHOSPHATASE"/>
    <property type="match status" value="1"/>
</dbReference>
<keyword evidence="3" id="KW-1185">Reference proteome</keyword>
<feature type="domain" description="Amidohydrolase-related" evidence="1">
    <location>
        <begin position="55"/>
        <end position="384"/>
    </location>
</feature>
<dbReference type="AlphaFoldDB" id="A0A560KC21"/>
<dbReference type="GO" id="GO:0016810">
    <property type="term" value="F:hydrolase activity, acting on carbon-nitrogen (but not peptide) bonds"/>
    <property type="evidence" value="ECO:0007669"/>
    <property type="project" value="InterPro"/>
</dbReference>
<protein>
    <submittedName>
        <fullName evidence="2">Imidazolonepropionase-like amidohydrolase</fullName>
    </submittedName>
</protein>
<sequence length="406" mass="42861">MRLVFSGATLIDGRGGRPIANAEVVVEADRIMAVGSAGELPDQGDARFINLTGKYLLPGFINAHDHLTTKRLRGSRTDRASADDALMVARGIQNALVNLREGVTTVRDAGAPRGLSLSLKSAITSSDIVAPLILAAAQGLTETAGYAHEIFVEVDTPLEAKKATGVMIKRGADFIKCMASIEWGHAEGEPLSTVNMDVATMRAAFDLAHHHSRRCMAHALCDEAIANAVEAGADTIEHGVFLSAATAKNMSKRGVGLVPTLSGYKELRNDWGRGQGIMRQSAKLVEHHKVGFRNALDAGVTLAFGSDSLGNLMDECSTMQEWGMTPMQCIEAITRNAAILLGIDDRVGIIAAGRTADLVVLDSDPISNIAALGEVELVVKSGRLIDPARLPIKFPGGAVLSTAPGE</sequence>
<dbReference type="SUPFAM" id="SSF51556">
    <property type="entry name" value="Metallo-dependent hydrolases"/>
    <property type="match status" value="1"/>
</dbReference>
<dbReference type="OrthoDB" id="9782972at2"/>
<proteinExistence type="predicted"/>
<dbReference type="SUPFAM" id="SSF51338">
    <property type="entry name" value="Composite domain of metallo-dependent hydrolases"/>
    <property type="match status" value="1"/>
</dbReference>
<dbReference type="RefSeq" id="WP_161495475.1">
    <property type="nucleotide sequence ID" value="NZ_LWIG01000059.1"/>
</dbReference>
<dbReference type="Gene3D" id="3.20.20.140">
    <property type="entry name" value="Metal-dependent hydrolases"/>
    <property type="match status" value="1"/>
</dbReference>
<dbReference type="InterPro" id="IPR011059">
    <property type="entry name" value="Metal-dep_hydrolase_composite"/>
</dbReference>
<reference evidence="2 3" key="1">
    <citation type="submission" date="2019-06" db="EMBL/GenBank/DDBJ databases">
        <title>Genomic Encyclopedia of Type Strains, Phase IV (KMG-V): Genome sequencing to study the core and pangenomes of soil and plant-associated prokaryotes.</title>
        <authorList>
            <person name="Whitman W."/>
        </authorList>
    </citation>
    <scope>NUCLEOTIDE SEQUENCE [LARGE SCALE GENOMIC DNA]</scope>
    <source>
        <strain evidence="2 3">BR 10556</strain>
    </source>
</reference>